<evidence type="ECO:0000313" key="4">
    <source>
        <dbReference type="Proteomes" id="UP000195814"/>
    </source>
</evidence>
<protein>
    <submittedName>
        <fullName evidence="1">Purine-nucleoside phosphorylase</fullName>
    </submittedName>
</protein>
<dbReference type="Pfam" id="PF04463">
    <property type="entry name" value="2-thiour_desulf"/>
    <property type="match status" value="1"/>
</dbReference>
<proteinExistence type="predicted"/>
<dbReference type="KEGG" id="tci:A7K98_07860"/>
<organism evidence="1 4">
    <name type="scientific">Tatumella citrea</name>
    <name type="common">Pantoea citrea</name>
    <dbReference type="NCBI Taxonomy" id="53336"/>
    <lineage>
        <taxon>Bacteria</taxon>
        <taxon>Pseudomonadati</taxon>
        <taxon>Pseudomonadota</taxon>
        <taxon>Gammaproteobacteria</taxon>
        <taxon>Enterobacterales</taxon>
        <taxon>Erwiniaceae</taxon>
        <taxon>Tatumella</taxon>
    </lineage>
</organism>
<accession>A0A1Y0LIP7</accession>
<dbReference type="Proteomes" id="UP000195729">
    <property type="component" value="Chromosome"/>
</dbReference>
<dbReference type="EMBL" id="CP015579">
    <property type="protein sequence ID" value="ARU93699.1"/>
    <property type="molecule type" value="Genomic_DNA"/>
</dbReference>
<dbReference type="InterPro" id="IPR007553">
    <property type="entry name" value="2-thiour_desulf"/>
</dbReference>
<keyword evidence="3" id="KW-1185">Reference proteome</keyword>
<dbReference type="PANTHER" id="PTHR30087">
    <property type="entry name" value="INNER MEMBRANE PROTEIN"/>
    <property type="match status" value="1"/>
</dbReference>
<dbReference type="OrthoDB" id="495783at2"/>
<sequence length="168" mass="17801">MKSKILVSACLMGFRVRYNGSDKPAVLDALEQFRREDRLVVCCPEQAAGLPTPRLPAEICGGNGDNVLAESAVILESGGNDVTAIYLHGARLALQVAQQSGCRFALLTDGSPTCGSQTIYRGDFSGKQISGSGVAAALLRRHGIEVFSEQQVPQLVARVIASDNTPDI</sequence>
<evidence type="ECO:0000313" key="2">
    <source>
        <dbReference type="EMBL" id="ARU97737.1"/>
    </source>
</evidence>
<name>A0A1Y0LIP7_TATCI</name>
<dbReference type="PANTHER" id="PTHR30087:SF1">
    <property type="entry name" value="HYPOTHETICAL CYTOSOLIC PROTEIN"/>
    <property type="match status" value="1"/>
</dbReference>
<dbReference type="Proteomes" id="UP000195814">
    <property type="component" value="Chromosome"/>
</dbReference>
<dbReference type="AlphaFoldDB" id="A0A1Y0LIP7"/>
<evidence type="ECO:0000313" key="1">
    <source>
        <dbReference type="EMBL" id="ARU93699.1"/>
    </source>
</evidence>
<evidence type="ECO:0000313" key="3">
    <source>
        <dbReference type="Proteomes" id="UP000195729"/>
    </source>
</evidence>
<dbReference type="EMBL" id="CP015581">
    <property type="protein sequence ID" value="ARU97737.1"/>
    <property type="molecule type" value="Genomic_DNA"/>
</dbReference>
<reference evidence="3 4" key="1">
    <citation type="submission" date="2016-05" db="EMBL/GenBank/DDBJ databases">
        <title>Complete genome sequence of two 2,5-diketo-D-glunonic acid producing strain Tatumella citrea.</title>
        <authorList>
            <person name="Duan C."/>
            <person name="Yang J."/>
            <person name="Yang S."/>
        </authorList>
    </citation>
    <scope>NUCLEOTIDE SEQUENCE [LARGE SCALE GENOMIC DNA]</scope>
    <source>
        <strain evidence="2 3">ATCC 39140</strain>
        <strain evidence="1 4">DSM 13699</strain>
    </source>
</reference>
<dbReference type="RefSeq" id="WP_087488059.1">
    <property type="nucleotide sequence ID" value="NZ_CP015579.1"/>
</dbReference>
<gene>
    <name evidence="1" type="ORF">A7K98_07860</name>
    <name evidence="2" type="ORF">A7K99_07860</name>
</gene>